<sequence length="58" mass="6070">MILFPSELLINSSDKSTEGLLVQAVSNVKSHWSDPSKLSERGILGGGGGEDPSCPSKL</sequence>
<gene>
    <name evidence="2" type="ORF">F7725_024917</name>
</gene>
<name>A0A7J5XA60_DISMA</name>
<keyword evidence="3" id="KW-1185">Reference proteome</keyword>
<dbReference type="Proteomes" id="UP000518266">
    <property type="component" value="Unassembled WGS sequence"/>
</dbReference>
<proteinExistence type="predicted"/>
<evidence type="ECO:0000313" key="3">
    <source>
        <dbReference type="Proteomes" id="UP000518266"/>
    </source>
</evidence>
<evidence type="ECO:0000313" key="2">
    <source>
        <dbReference type="EMBL" id="KAF3833713.1"/>
    </source>
</evidence>
<protein>
    <submittedName>
        <fullName evidence="2">Uncharacterized protein</fullName>
    </submittedName>
</protein>
<dbReference type="AlphaFoldDB" id="A0A7J5XA60"/>
<reference evidence="2 3" key="1">
    <citation type="submission" date="2020-03" db="EMBL/GenBank/DDBJ databases">
        <title>Dissostichus mawsoni Genome sequencing and assembly.</title>
        <authorList>
            <person name="Park H."/>
        </authorList>
    </citation>
    <scope>NUCLEOTIDE SEQUENCE [LARGE SCALE GENOMIC DNA]</scope>
    <source>
        <strain evidence="2">DM0001</strain>
        <tissue evidence="2">Muscle</tissue>
    </source>
</reference>
<feature type="compositionally biased region" description="Basic and acidic residues" evidence="1">
    <location>
        <begin position="31"/>
        <end position="40"/>
    </location>
</feature>
<accession>A0A7J5XA60</accession>
<comment type="caution">
    <text evidence="2">The sequence shown here is derived from an EMBL/GenBank/DDBJ whole genome shotgun (WGS) entry which is preliminary data.</text>
</comment>
<evidence type="ECO:0000256" key="1">
    <source>
        <dbReference type="SAM" id="MobiDB-lite"/>
    </source>
</evidence>
<feature type="region of interest" description="Disordered" evidence="1">
    <location>
        <begin position="29"/>
        <end position="58"/>
    </location>
</feature>
<dbReference type="EMBL" id="JAAKFY010000026">
    <property type="protein sequence ID" value="KAF3833713.1"/>
    <property type="molecule type" value="Genomic_DNA"/>
</dbReference>
<organism evidence="2 3">
    <name type="scientific">Dissostichus mawsoni</name>
    <name type="common">Antarctic cod</name>
    <dbReference type="NCBI Taxonomy" id="36200"/>
    <lineage>
        <taxon>Eukaryota</taxon>
        <taxon>Metazoa</taxon>
        <taxon>Chordata</taxon>
        <taxon>Craniata</taxon>
        <taxon>Vertebrata</taxon>
        <taxon>Euteleostomi</taxon>
        <taxon>Actinopterygii</taxon>
        <taxon>Neopterygii</taxon>
        <taxon>Teleostei</taxon>
        <taxon>Neoteleostei</taxon>
        <taxon>Acanthomorphata</taxon>
        <taxon>Eupercaria</taxon>
        <taxon>Perciformes</taxon>
        <taxon>Notothenioidei</taxon>
        <taxon>Nototheniidae</taxon>
        <taxon>Dissostichus</taxon>
    </lineage>
</organism>